<protein>
    <submittedName>
        <fullName evidence="3">Unnamed protein product</fullName>
    </submittedName>
</protein>
<dbReference type="EMBL" id="BSXT01001196">
    <property type="protein sequence ID" value="GMF39879.1"/>
    <property type="molecule type" value="Genomic_DNA"/>
</dbReference>
<organism evidence="3 4">
    <name type="scientific">Phytophthora fragariaefolia</name>
    <dbReference type="NCBI Taxonomy" id="1490495"/>
    <lineage>
        <taxon>Eukaryota</taxon>
        <taxon>Sar</taxon>
        <taxon>Stramenopiles</taxon>
        <taxon>Oomycota</taxon>
        <taxon>Peronosporomycetes</taxon>
        <taxon>Peronosporales</taxon>
        <taxon>Peronosporaceae</taxon>
        <taxon>Phytophthora</taxon>
    </lineage>
</organism>
<dbReference type="CDD" id="cd01647">
    <property type="entry name" value="RT_LTR"/>
    <property type="match status" value="1"/>
</dbReference>
<proteinExistence type="predicted"/>
<dbReference type="Proteomes" id="UP001165121">
    <property type="component" value="Unassembled WGS sequence"/>
</dbReference>
<dbReference type="PANTHER" id="PTHR37984">
    <property type="entry name" value="PROTEIN CBG26694"/>
    <property type="match status" value="1"/>
</dbReference>
<dbReference type="SUPFAM" id="SSF56672">
    <property type="entry name" value="DNA/RNA polymerases"/>
    <property type="match status" value="1"/>
</dbReference>
<gene>
    <name evidence="3" type="ORF">Pfra01_001202900</name>
</gene>
<dbReference type="Gene3D" id="3.10.10.10">
    <property type="entry name" value="HIV Type 1 Reverse Transcriptase, subunit A, domain 1"/>
    <property type="match status" value="1"/>
</dbReference>
<sequence>MKKRYDETVIQFSRRLKENVRMFAELPHDTEEIPEAEKEFGCGNQVKQGKNSRGKSQDKEAKSVKVKPDRRQEDKKYKDSASAQPKEGMWCLIHKTASHNTSDGYTIKRKGKDELKATDAPYGRARARKKQYPRIHQDSESDSDTGCEEFAGSASSSDDNELKFVGLVGKKGSEPANAPLRIPVKFRHGGKTVEALLVVAPPTPEDAMVIGRDIMGVLGLIINFKAKIMQWEDSTSKLNTGHHIAVDDDEVADETKEAAAKAVQPEQLLTKHLEGELAQQYLELLAKYQALYDGHLGRMNLADYKIPIAPDFKPIHAKPYPVARSQEEKARKEIQRLINADVLEQIYDSEIASPAFFLTKPSGDLRLLNDFREHNKFLRRSPYYVPRIREILMRLSQAKCVSTFDANLGYYGRRLDKKNRSLTAFCLPFGKFRYKRLPMGISTAPDEYQACMKKIVGDLDFVMVYVAVLHIRATSTLVQHALMDTFRWATCSVVTIHSRKHYYWQKATYICQLGACIRTEILPTSGWQILSL</sequence>
<name>A0A9W7CSI3_9STRA</name>
<comment type="caution">
    <text evidence="3">The sequence shown here is derived from an EMBL/GenBank/DDBJ whole genome shotgun (WGS) entry which is preliminary data.</text>
</comment>
<dbReference type="PANTHER" id="PTHR37984:SF9">
    <property type="entry name" value="INTEGRASE CATALYTIC DOMAIN-CONTAINING PROTEIN"/>
    <property type="match status" value="1"/>
</dbReference>
<dbReference type="Gene3D" id="3.30.70.270">
    <property type="match status" value="1"/>
</dbReference>
<dbReference type="AlphaFoldDB" id="A0A9W7CSI3"/>
<feature type="region of interest" description="Disordered" evidence="1">
    <location>
        <begin position="101"/>
        <end position="158"/>
    </location>
</feature>
<dbReference type="OrthoDB" id="123234at2759"/>
<feature type="domain" description="Reverse transcriptase" evidence="2">
    <location>
        <begin position="360"/>
        <end position="501"/>
    </location>
</feature>
<feature type="compositionally biased region" description="Basic and acidic residues" evidence="1">
    <location>
        <begin position="27"/>
        <end position="40"/>
    </location>
</feature>
<dbReference type="InterPro" id="IPR043502">
    <property type="entry name" value="DNA/RNA_pol_sf"/>
</dbReference>
<dbReference type="Pfam" id="PF00078">
    <property type="entry name" value="RVT_1"/>
    <property type="match status" value="1"/>
</dbReference>
<evidence type="ECO:0000313" key="4">
    <source>
        <dbReference type="Proteomes" id="UP001165121"/>
    </source>
</evidence>
<reference evidence="3" key="1">
    <citation type="submission" date="2023-04" db="EMBL/GenBank/DDBJ databases">
        <title>Phytophthora fragariaefolia NBRC 109709.</title>
        <authorList>
            <person name="Ichikawa N."/>
            <person name="Sato H."/>
            <person name="Tonouchi N."/>
        </authorList>
    </citation>
    <scope>NUCLEOTIDE SEQUENCE</scope>
    <source>
        <strain evidence="3">NBRC 109709</strain>
    </source>
</reference>
<evidence type="ECO:0000259" key="2">
    <source>
        <dbReference type="Pfam" id="PF00078"/>
    </source>
</evidence>
<keyword evidence="4" id="KW-1185">Reference proteome</keyword>
<dbReference type="InterPro" id="IPR000477">
    <property type="entry name" value="RT_dom"/>
</dbReference>
<evidence type="ECO:0000256" key="1">
    <source>
        <dbReference type="SAM" id="MobiDB-lite"/>
    </source>
</evidence>
<feature type="compositionally biased region" description="Basic and acidic residues" evidence="1">
    <location>
        <begin position="55"/>
        <end position="79"/>
    </location>
</feature>
<evidence type="ECO:0000313" key="3">
    <source>
        <dbReference type="EMBL" id="GMF39879.1"/>
    </source>
</evidence>
<dbReference type="InterPro" id="IPR043128">
    <property type="entry name" value="Rev_trsase/Diguanyl_cyclase"/>
</dbReference>
<feature type="region of interest" description="Disordered" evidence="1">
    <location>
        <begin position="27"/>
        <end position="83"/>
    </location>
</feature>
<dbReference type="InterPro" id="IPR050951">
    <property type="entry name" value="Retrovirus_Pol_polyprotein"/>
</dbReference>
<accession>A0A9W7CSI3</accession>